<dbReference type="Pfam" id="PF03704">
    <property type="entry name" value="BTAD"/>
    <property type="match status" value="1"/>
</dbReference>
<keyword evidence="3" id="KW-0805">Transcription regulation</keyword>
<dbReference type="InterPro" id="IPR011990">
    <property type="entry name" value="TPR-like_helical_dom_sf"/>
</dbReference>
<dbReference type="InterPro" id="IPR027417">
    <property type="entry name" value="P-loop_NTPase"/>
</dbReference>
<evidence type="ECO:0000256" key="1">
    <source>
        <dbReference type="ARBA" id="ARBA00005820"/>
    </source>
</evidence>
<evidence type="ECO:0000256" key="4">
    <source>
        <dbReference type="ARBA" id="ARBA00023125"/>
    </source>
</evidence>
<evidence type="ECO:0000313" key="9">
    <source>
        <dbReference type="EMBL" id="BBB00131.1"/>
    </source>
</evidence>
<dbReference type="Gene3D" id="1.10.10.10">
    <property type="entry name" value="Winged helix-like DNA-binding domain superfamily/Winged helix DNA-binding domain"/>
    <property type="match status" value="1"/>
</dbReference>
<dbReference type="InterPro" id="IPR005158">
    <property type="entry name" value="BTAD"/>
</dbReference>
<evidence type="ECO:0000256" key="5">
    <source>
        <dbReference type="ARBA" id="ARBA00023163"/>
    </source>
</evidence>
<dbReference type="PANTHER" id="PTHR35807">
    <property type="entry name" value="TRANSCRIPTIONAL REGULATOR REDD-RELATED"/>
    <property type="match status" value="1"/>
</dbReference>
<dbReference type="CDD" id="cd15831">
    <property type="entry name" value="BTAD"/>
    <property type="match status" value="1"/>
</dbReference>
<dbReference type="PANTHER" id="PTHR35807:SF1">
    <property type="entry name" value="TRANSCRIPTIONAL REGULATOR REDD"/>
    <property type="match status" value="1"/>
</dbReference>
<evidence type="ECO:0000259" key="8">
    <source>
        <dbReference type="PROSITE" id="PS51755"/>
    </source>
</evidence>
<reference evidence="9 10" key="3">
    <citation type="journal article" date="2011" name="Nat. Chem. Biol.">
        <title>Reveromycin A biosynthesis uses RevG and RevJ for stereospecific spiroacetal formation.</title>
        <authorList>
            <person name="Takahashi S."/>
            <person name="Toyoda A."/>
            <person name="Sekiyama Y."/>
            <person name="Takagi H."/>
            <person name="Nogawa T."/>
            <person name="Uramoto M."/>
            <person name="Suzuki R."/>
            <person name="Koshino H."/>
            <person name="Kumano T."/>
            <person name="Panthee S."/>
            <person name="Dairi T."/>
            <person name="Ishikawa J."/>
            <person name="Ikeda H."/>
            <person name="Sakaki Y."/>
            <person name="Osada H."/>
        </authorList>
    </citation>
    <scope>NUCLEOTIDE SEQUENCE [LARGE SCALE GENOMIC DNA]</scope>
    <source>
        <strain evidence="9 10">SN-593</strain>
    </source>
</reference>
<gene>
    <name evidence="9" type="ORF">RVR_7055</name>
</gene>
<dbReference type="KEGG" id="arev:RVR_7055"/>
<dbReference type="InterPro" id="IPR016032">
    <property type="entry name" value="Sig_transdc_resp-reg_C-effctor"/>
</dbReference>
<feature type="region of interest" description="Disordered" evidence="7">
    <location>
        <begin position="566"/>
        <end position="602"/>
    </location>
</feature>
<reference evidence="9 10" key="1">
    <citation type="journal article" date="2010" name="J. Bacteriol.">
        <title>Biochemical characterization of a novel indole prenyltransferase from Streptomyces sp. SN-593.</title>
        <authorList>
            <person name="Takahashi S."/>
            <person name="Takagi H."/>
            <person name="Toyoda A."/>
            <person name="Uramoto M."/>
            <person name="Nogawa T."/>
            <person name="Ueki M."/>
            <person name="Sakaki Y."/>
            <person name="Osada H."/>
        </authorList>
    </citation>
    <scope>NUCLEOTIDE SEQUENCE [LARGE SCALE GENOMIC DNA]</scope>
    <source>
        <strain evidence="9 10">SN-593</strain>
    </source>
</reference>
<dbReference type="SUPFAM" id="SSF52540">
    <property type="entry name" value="P-loop containing nucleoside triphosphate hydrolases"/>
    <property type="match status" value="1"/>
</dbReference>
<keyword evidence="10" id="KW-1185">Reference proteome</keyword>
<proteinExistence type="inferred from homology"/>
<reference evidence="9 10" key="2">
    <citation type="journal article" date="2011" name="J. Antibiot.">
        <title>Furaquinocins I and J: novel polyketide isoprenoid hybrid compounds from Streptomyces reveromyceticus SN-593.</title>
        <authorList>
            <person name="Panthee S."/>
            <person name="Takahashi S."/>
            <person name="Takagi H."/>
            <person name="Nogawa T."/>
            <person name="Oowada E."/>
            <person name="Uramoto M."/>
            <person name="Osada H."/>
        </authorList>
    </citation>
    <scope>NUCLEOTIDE SEQUENCE [LARGE SCALE GENOMIC DNA]</scope>
    <source>
        <strain evidence="9 10">SN-593</strain>
    </source>
</reference>
<dbReference type="GO" id="GO:0000160">
    <property type="term" value="P:phosphorelay signal transduction system"/>
    <property type="evidence" value="ECO:0007669"/>
    <property type="project" value="UniProtKB-KW"/>
</dbReference>
<dbReference type="SMART" id="SM01043">
    <property type="entry name" value="BTAD"/>
    <property type="match status" value="1"/>
</dbReference>
<dbReference type="InterPro" id="IPR001867">
    <property type="entry name" value="OmpR/PhoB-type_DNA-bd"/>
</dbReference>
<dbReference type="SUPFAM" id="SSF46894">
    <property type="entry name" value="C-terminal effector domain of the bipartite response regulators"/>
    <property type="match status" value="1"/>
</dbReference>
<dbReference type="CDD" id="cd00383">
    <property type="entry name" value="trans_reg_C"/>
    <property type="match status" value="1"/>
</dbReference>
<evidence type="ECO:0000256" key="7">
    <source>
        <dbReference type="SAM" id="MobiDB-lite"/>
    </source>
</evidence>
<feature type="DNA-binding region" description="OmpR/PhoB-type" evidence="6">
    <location>
        <begin position="44"/>
        <end position="149"/>
    </location>
</feature>
<dbReference type="Gene3D" id="1.25.40.10">
    <property type="entry name" value="Tetratricopeptide repeat domain"/>
    <property type="match status" value="1"/>
</dbReference>
<evidence type="ECO:0000313" key="10">
    <source>
        <dbReference type="Proteomes" id="UP000595703"/>
    </source>
</evidence>
<dbReference type="Proteomes" id="UP000595703">
    <property type="component" value="Chromosome"/>
</dbReference>
<feature type="region of interest" description="Disordered" evidence="7">
    <location>
        <begin position="301"/>
        <end position="335"/>
    </location>
</feature>
<keyword evidence="5" id="KW-0804">Transcription</keyword>
<feature type="domain" description="OmpR/PhoB-type" evidence="8">
    <location>
        <begin position="44"/>
        <end position="149"/>
    </location>
</feature>
<protein>
    <submittedName>
        <fullName evidence="9">Putative transcriptional regulator</fullName>
    </submittedName>
</protein>
<organism evidence="9 10">
    <name type="scientific">Actinacidiphila reveromycinica</name>
    <dbReference type="NCBI Taxonomy" id="659352"/>
    <lineage>
        <taxon>Bacteria</taxon>
        <taxon>Bacillati</taxon>
        <taxon>Actinomycetota</taxon>
        <taxon>Actinomycetes</taxon>
        <taxon>Kitasatosporales</taxon>
        <taxon>Streptomycetaceae</taxon>
        <taxon>Actinacidiphila</taxon>
    </lineage>
</organism>
<dbReference type="SMART" id="SM00862">
    <property type="entry name" value="Trans_reg_C"/>
    <property type="match status" value="1"/>
</dbReference>
<dbReference type="GO" id="GO:0003677">
    <property type="term" value="F:DNA binding"/>
    <property type="evidence" value="ECO:0007669"/>
    <property type="project" value="UniProtKB-UniRule"/>
</dbReference>
<dbReference type="GO" id="GO:0006355">
    <property type="term" value="P:regulation of DNA-templated transcription"/>
    <property type="evidence" value="ECO:0007669"/>
    <property type="project" value="InterPro"/>
</dbReference>
<dbReference type="SUPFAM" id="SSF48452">
    <property type="entry name" value="TPR-like"/>
    <property type="match status" value="1"/>
</dbReference>
<keyword evidence="2" id="KW-0902">Two-component regulatory system</keyword>
<dbReference type="InterPro" id="IPR051677">
    <property type="entry name" value="AfsR-DnrI-RedD_regulator"/>
</dbReference>
<dbReference type="InterPro" id="IPR036388">
    <property type="entry name" value="WH-like_DNA-bd_sf"/>
</dbReference>
<dbReference type="Pfam" id="PF00486">
    <property type="entry name" value="Trans_reg_C"/>
    <property type="match status" value="1"/>
</dbReference>
<evidence type="ECO:0000256" key="2">
    <source>
        <dbReference type="ARBA" id="ARBA00023012"/>
    </source>
</evidence>
<name>A0A7U3VQT3_9ACTN</name>
<feature type="compositionally biased region" description="Low complexity" evidence="7">
    <location>
        <begin position="301"/>
        <end position="320"/>
    </location>
</feature>
<dbReference type="PROSITE" id="PS51755">
    <property type="entry name" value="OMPR_PHOB"/>
    <property type="match status" value="1"/>
</dbReference>
<evidence type="ECO:0000256" key="3">
    <source>
        <dbReference type="ARBA" id="ARBA00023015"/>
    </source>
</evidence>
<comment type="similarity">
    <text evidence="1">Belongs to the AfsR/DnrI/RedD regulatory family.</text>
</comment>
<dbReference type="EMBL" id="AP018365">
    <property type="protein sequence ID" value="BBB00131.1"/>
    <property type="molecule type" value="Genomic_DNA"/>
</dbReference>
<keyword evidence="4 6" id="KW-0238">DNA-binding</keyword>
<sequence>MSVRALRYIESGKVAQPRRHSLDRLAEAVGLDLADAPWRTGGEGPARPAGGDTHDIRVLGPLTVSCEGQPVELPLKQRTLLGLLAIQPNRVVSQAEMTEVLWSGEAPPSSLGLLHTYMARLRRTLEGGPGGRGDHRRVTTVRGGYSLSAEPAGLDLLRFEEYTAKALGVRESEPALALELFGRAFQYWRGPVLEDVPALRQHPVVVAIGQHRFDMVIEFANLALCQKRHAVVVKQLMAAAYEEPLHEGVQGRLMLALAGSGQKAAALRLFSDLREQFHEELGVEPSEEIWAVRRSILAQPGEEGPARPARARGGPDRAAPVQTSPPVRSATSPAQIPPVVRPFVGRRAEMAALDRLLARQRRDQTAVAIATVYGPPEQGKTALAVHWAHETHDWFPDGQLYADLRGGDAAVGEPLEPLSVLGSFLRSLGVAKDRIPADLAESSALFRTLLAGRYVLVLLDDAGTSAQVRPLLPGTPGNLVLVTSQHPLPDLVVRNGATPLELDVLSVTEARELLDAFLGASRTAAEPEATAALAEVCGRRPLALRHTAAQLAARPNASIREWVRTTTVRQVQSRQRRSPSRSDGDAGANGPGGHPGRAAAGS</sequence>
<reference evidence="9 10" key="4">
    <citation type="journal article" date="2020" name="Sci. Rep.">
        <title>beta-carboline chemical signals induce reveromycin production through a LuxR family regulator in Streptomyces sp. SN-593.</title>
        <authorList>
            <person name="Panthee S."/>
            <person name="Kito N."/>
            <person name="Hayashi T."/>
            <person name="Shimizu T."/>
            <person name="Ishikawa J."/>
            <person name="Hamamoto H."/>
            <person name="Osada H."/>
            <person name="Takahashi S."/>
        </authorList>
    </citation>
    <scope>NUCLEOTIDE SEQUENCE [LARGE SCALE GENOMIC DNA]</scope>
    <source>
        <strain evidence="9 10">SN-593</strain>
    </source>
</reference>
<feature type="compositionally biased region" description="Polar residues" evidence="7">
    <location>
        <begin position="321"/>
        <end position="334"/>
    </location>
</feature>
<dbReference type="AlphaFoldDB" id="A0A7U3VQT3"/>
<accession>A0A7U3VQT3</accession>
<evidence type="ECO:0000256" key="6">
    <source>
        <dbReference type="PROSITE-ProRule" id="PRU01091"/>
    </source>
</evidence>
<dbReference type="Gene3D" id="3.40.50.300">
    <property type="entry name" value="P-loop containing nucleotide triphosphate hydrolases"/>
    <property type="match status" value="1"/>
</dbReference>